<comment type="caution">
    <text evidence="3">The sequence shown here is derived from an EMBL/GenBank/DDBJ whole genome shotgun (WGS) entry which is preliminary data.</text>
</comment>
<dbReference type="Pfam" id="PF04851">
    <property type="entry name" value="ResIII"/>
    <property type="match status" value="1"/>
</dbReference>
<dbReference type="PROSITE" id="PS51194">
    <property type="entry name" value="HELICASE_CTER"/>
    <property type="match status" value="1"/>
</dbReference>
<dbReference type="EMBL" id="VUNA01000003">
    <property type="protein sequence ID" value="MST70142.1"/>
    <property type="molecule type" value="Genomic_DNA"/>
</dbReference>
<reference evidence="3 4" key="1">
    <citation type="submission" date="2019-08" db="EMBL/GenBank/DDBJ databases">
        <title>In-depth cultivation of the pig gut microbiome towards novel bacterial diversity and tailored functional studies.</title>
        <authorList>
            <person name="Wylensek D."/>
            <person name="Hitch T.C.A."/>
            <person name="Clavel T."/>
        </authorList>
    </citation>
    <scope>NUCLEOTIDE SEQUENCE [LARGE SCALE GENOMIC DNA]</scope>
    <source>
        <strain evidence="3 4">WCA-MUC-591-APC-4B</strain>
    </source>
</reference>
<dbReference type="PANTHER" id="PTHR47396:SF1">
    <property type="entry name" value="ATP-DEPENDENT HELICASE IRC3-RELATED"/>
    <property type="match status" value="1"/>
</dbReference>
<dbReference type="GO" id="GO:0016787">
    <property type="term" value="F:hydrolase activity"/>
    <property type="evidence" value="ECO:0007669"/>
    <property type="project" value="InterPro"/>
</dbReference>
<dbReference type="SUPFAM" id="SSF56024">
    <property type="entry name" value="Phospholipase D/nuclease"/>
    <property type="match status" value="1"/>
</dbReference>
<dbReference type="PANTHER" id="PTHR47396">
    <property type="entry name" value="TYPE I RESTRICTION ENZYME ECOKI R PROTEIN"/>
    <property type="match status" value="1"/>
</dbReference>
<proteinExistence type="predicted"/>
<dbReference type="PROSITE" id="PS51192">
    <property type="entry name" value="HELICASE_ATP_BIND_1"/>
    <property type="match status" value="1"/>
</dbReference>
<dbReference type="InterPro" id="IPR001650">
    <property type="entry name" value="Helicase_C-like"/>
</dbReference>
<keyword evidence="3" id="KW-0347">Helicase</keyword>
<dbReference type="InterPro" id="IPR006935">
    <property type="entry name" value="Helicase/UvrB_N"/>
</dbReference>
<dbReference type="CDD" id="cd09204">
    <property type="entry name" value="PLDc_N_DEXD_b2"/>
    <property type="match status" value="1"/>
</dbReference>
<keyword evidence="3" id="KW-0547">Nucleotide-binding</keyword>
<dbReference type="Pfam" id="PF00271">
    <property type="entry name" value="Helicase_C"/>
    <property type="match status" value="1"/>
</dbReference>
<sequence>MQKNENRNSSIEELRKGFRTAFIDGEYNSNLAYRPEFLSNNAAEGKKVLSAIESELLRCDEFAISVAFITNSGIEPFMQTFKELEHRNIPGKILTTNYLNFSDPKALRRLSKLQNLEIRMYVTDDESEGFHTKGYLFRKDEMYRVIVGSSNMTLGALTRNREWNTKMVSTEQGEFLTEIRQEFQQLWTSERTRSFEDFIDKYELLYREIQKQKKVATQGKAIDLLGYQLKPNSMQLNFIQNLQKLREEGENRALLISATGTGKTYASAFAMRDAAPGKALFMVHREQIAKQALKSYQRVLGKYKPDGSPIRYGLLSGNEKDYDADYLFSTMQMMSKEDVLEKFRPEEFDFICIDETHRAGAESYQRILEYFKPQFLLGMTASPERTDNFDIFDLYDYNIAYEIRLQQALEENLLCPFHYFGITDLEIDGETFDDESGLRNFVKLVSDERVDYILKQVEYFGYSGDRVKGLVFCSRKDEGEELARKFCQHGYRARMLSGDDSQAVREEVIDRLVSDTREDYLDYVFTVDIFNEGVDIPEVNQVVMLRPTQSPIVFVQQLGRGLRKSDDKEFVVILDFIGNYKNNFMIPIALSGDRSYNKDTMRRYVSEGARVIPGSSTIHFDEISKKRIYQAIDSASTNDLKTLKEAYSNLKQKLGRIPKLKDFYDYGTIDVTKFFDKLGSYHEFLKKYEADYTTEMSAKEEEILQFISRKLAKGKRIDELIVLKGLLENEPRIQQYYKKFMKIRYKTDVQDVVTHSVLRNLTNEFARNEDQKKFTACVFLKEDKENYEIASEFHQLLSHPEFRSAVTELVDFGIERSYREYGNRYKDTAFQLYAKYTYEDVCRLLNWEQNLTAQNIGGYFYDKRTKTLPVFINYDKAEDAIAYEDRFVTPDHLIALSKRPRKINSSDADHIYKRTAEDQDNRIFLFIRKDKNDNEAKEFYFLGEIYAEGDPQPIQMAQSKRDAFEINYRLDRPVRDDIYEYIVEETV</sequence>
<evidence type="ECO:0000259" key="2">
    <source>
        <dbReference type="PROSITE" id="PS51194"/>
    </source>
</evidence>
<dbReference type="GO" id="GO:0003677">
    <property type="term" value="F:DNA binding"/>
    <property type="evidence" value="ECO:0007669"/>
    <property type="project" value="InterPro"/>
</dbReference>
<organism evidence="3 4">
    <name type="scientific">Mogibacterium kristiansenii</name>
    <dbReference type="NCBI Taxonomy" id="2606708"/>
    <lineage>
        <taxon>Bacteria</taxon>
        <taxon>Bacillati</taxon>
        <taxon>Bacillota</taxon>
        <taxon>Clostridia</taxon>
        <taxon>Peptostreptococcales</taxon>
        <taxon>Anaerovoracaceae</taxon>
        <taxon>Mogibacterium</taxon>
    </lineage>
</organism>
<dbReference type="CDD" id="cd18032">
    <property type="entry name" value="DEXHc_RE_I_III_res"/>
    <property type="match status" value="1"/>
</dbReference>
<dbReference type="CDD" id="cd18799">
    <property type="entry name" value="SF2_C_EcoAI-like"/>
    <property type="match status" value="1"/>
</dbReference>
<dbReference type="Pfam" id="PF26350">
    <property type="entry name" value="DUF8090"/>
    <property type="match status" value="1"/>
</dbReference>
<dbReference type="SMART" id="SM00490">
    <property type="entry name" value="HELICc"/>
    <property type="match status" value="1"/>
</dbReference>
<feature type="domain" description="Helicase ATP-binding" evidence="1">
    <location>
        <begin position="244"/>
        <end position="401"/>
    </location>
</feature>
<feature type="domain" description="Helicase C-terminal" evidence="2">
    <location>
        <begin position="456"/>
        <end position="606"/>
    </location>
</feature>
<dbReference type="GO" id="GO:0005524">
    <property type="term" value="F:ATP binding"/>
    <property type="evidence" value="ECO:0007669"/>
    <property type="project" value="InterPro"/>
</dbReference>
<evidence type="ECO:0000259" key="1">
    <source>
        <dbReference type="PROSITE" id="PS51192"/>
    </source>
</evidence>
<dbReference type="InterPro" id="IPR025202">
    <property type="entry name" value="PLD-like_dom"/>
</dbReference>
<name>A0A6N7X3Q9_9FIRM</name>
<dbReference type="AlphaFoldDB" id="A0A6N7X3Q9"/>
<dbReference type="Gene3D" id="3.40.50.300">
    <property type="entry name" value="P-loop containing nucleotide triphosphate hydrolases"/>
    <property type="match status" value="2"/>
</dbReference>
<dbReference type="GO" id="GO:0005829">
    <property type="term" value="C:cytosol"/>
    <property type="evidence" value="ECO:0007669"/>
    <property type="project" value="TreeGrafter"/>
</dbReference>
<dbReference type="GO" id="GO:0004386">
    <property type="term" value="F:helicase activity"/>
    <property type="evidence" value="ECO:0007669"/>
    <property type="project" value="UniProtKB-KW"/>
</dbReference>
<keyword evidence="3" id="KW-0378">Hydrolase</keyword>
<dbReference type="Pfam" id="PF13091">
    <property type="entry name" value="PLDc_2"/>
    <property type="match status" value="1"/>
</dbReference>
<keyword evidence="4" id="KW-1185">Reference proteome</keyword>
<evidence type="ECO:0000313" key="4">
    <source>
        <dbReference type="Proteomes" id="UP000469424"/>
    </source>
</evidence>
<dbReference type="Proteomes" id="UP000469424">
    <property type="component" value="Unassembled WGS sequence"/>
</dbReference>
<keyword evidence="3" id="KW-0067">ATP-binding</keyword>
<accession>A0A6N7X3Q9</accession>
<dbReference type="RefSeq" id="WP_154553707.1">
    <property type="nucleotide sequence ID" value="NZ_VUNA01000003.1"/>
</dbReference>
<evidence type="ECO:0000313" key="3">
    <source>
        <dbReference type="EMBL" id="MST70142.1"/>
    </source>
</evidence>
<protein>
    <submittedName>
        <fullName evidence="3">DEAD/DEAH box helicase</fullName>
    </submittedName>
</protein>
<dbReference type="InterPro" id="IPR014001">
    <property type="entry name" value="Helicase_ATP-bd"/>
</dbReference>
<dbReference type="InterPro" id="IPR027417">
    <property type="entry name" value="P-loop_NTPase"/>
</dbReference>
<dbReference type="InterPro" id="IPR021835">
    <property type="entry name" value="DUF3427"/>
</dbReference>
<dbReference type="Pfam" id="PF11907">
    <property type="entry name" value="DUF3427"/>
    <property type="match status" value="1"/>
</dbReference>
<dbReference type="Gene3D" id="3.30.870.10">
    <property type="entry name" value="Endonuclease Chain A"/>
    <property type="match status" value="1"/>
</dbReference>
<gene>
    <name evidence="3" type="ORF">FYJ65_02110</name>
</gene>
<dbReference type="InterPro" id="IPR058403">
    <property type="entry name" value="DUF8090"/>
</dbReference>
<dbReference type="SUPFAM" id="SSF52540">
    <property type="entry name" value="P-loop containing nucleoside triphosphate hydrolases"/>
    <property type="match status" value="1"/>
</dbReference>
<dbReference type="InterPro" id="IPR050742">
    <property type="entry name" value="Helicase_Restrict-Modif_Enz"/>
</dbReference>
<dbReference type="SMART" id="SM00487">
    <property type="entry name" value="DEXDc"/>
    <property type="match status" value="1"/>
</dbReference>